<keyword evidence="4" id="KW-0676">Redox-active center</keyword>
<dbReference type="EMBL" id="JAHLFU010000219">
    <property type="protein sequence ID" value="MBU3854244.1"/>
    <property type="molecule type" value="Genomic_DNA"/>
</dbReference>
<evidence type="ECO:0000256" key="3">
    <source>
        <dbReference type="ARBA" id="ARBA00023157"/>
    </source>
</evidence>
<dbReference type="GO" id="GO:0030313">
    <property type="term" value="C:cell envelope"/>
    <property type="evidence" value="ECO:0007669"/>
    <property type="project" value="UniProtKB-SubCell"/>
</dbReference>
<dbReference type="PROSITE" id="PS51352">
    <property type="entry name" value="THIOREDOXIN_2"/>
    <property type="match status" value="1"/>
</dbReference>
<reference evidence="6" key="2">
    <citation type="submission" date="2021-04" db="EMBL/GenBank/DDBJ databases">
        <authorList>
            <person name="Gilroy R."/>
        </authorList>
    </citation>
    <scope>NUCLEOTIDE SEQUENCE</scope>
    <source>
        <strain evidence="6">G3-2149</strain>
    </source>
</reference>
<dbReference type="GO" id="GO:0017004">
    <property type="term" value="P:cytochrome complex assembly"/>
    <property type="evidence" value="ECO:0007669"/>
    <property type="project" value="UniProtKB-KW"/>
</dbReference>
<dbReference type="SUPFAM" id="SSF52833">
    <property type="entry name" value="Thioredoxin-like"/>
    <property type="match status" value="1"/>
</dbReference>
<keyword evidence="2" id="KW-0201">Cytochrome c-type biogenesis</keyword>
<dbReference type="PANTHER" id="PTHR42852">
    <property type="entry name" value="THIOL:DISULFIDE INTERCHANGE PROTEIN DSBE"/>
    <property type="match status" value="1"/>
</dbReference>
<keyword evidence="3" id="KW-1015">Disulfide bond</keyword>
<feature type="domain" description="Thioredoxin" evidence="5">
    <location>
        <begin position="160"/>
        <end position="314"/>
    </location>
</feature>
<dbReference type="CDD" id="cd02966">
    <property type="entry name" value="TlpA_like_family"/>
    <property type="match status" value="1"/>
</dbReference>
<accession>A0A9E2L7W0</accession>
<protein>
    <submittedName>
        <fullName evidence="6">Redoxin domain-containing protein</fullName>
    </submittedName>
</protein>
<sequence length="315" mass="36631">MAEESLAAAYSFDVWDFIEETVSNAEELDFLKNYKSWMEESNARLASVESAEEKKRLMEQNEKEDEERFKKVISILNSPRAKEVIGRKMFVEDMRRKIHVLDSIGTDSFIKTVLLCGDAYKRIDYTRKPLHQEIMDSLVLWTGNSSVLQGIREKNEFYTALANRKLDQLVLKTGSEVEGLQEGKEILSKLTEPYRGKFILLDIWGTWCGPCKDALSHSQEEYQRLAKYDIQYMYLANHSPKDTWENVIKEYNVTGSNVVHFNLPSEQQQAVERYLKIFAFPTYKVIDPEGRVLDVKVDPRNLDSVEKLFQLLTDK</sequence>
<gene>
    <name evidence="6" type="ORF">H9789_10615</name>
</gene>
<dbReference type="InterPro" id="IPR012336">
    <property type="entry name" value="Thioredoxin-like_fold"/>
</dbReference>
<evidence type="ECO:0000256" key="4">
    <source>
        <dbReference type="ARBA" id="ARBA00023284"/>
    </source>
</evidence>
<dbReference type="InterPro" id="IPR050553">
    <property type="entry name" value="Thioredoxin_ResA/DsbE_sf"/>
</dbReference>
<evidence type="ECO:0000256" key="2">
    <source>
        <dbReference type="ARBA" id="ARBA00022748"/>
    </source>
</evidence>
<dbReference type="Proteomes" id="UP000823865">
    <property type="component" value="Unassembled WGS sequence"/>
</dbReference>
<reference evidence="6" key="1">
    <citation type="journal article" date="2021" name="PeerJ">
        <title>Extensive microbial diversity within the chicken gut microbiome revealed by metagenomics and culture.</title>
        <authorList>
            <person name="Gilroy R."/>
            <person name="Ravi A."/>
            <person name="Getino M."/>
            <person name="Pursley I."/>
            <person name="Horton D.L."/>
            <person name="Alikhan N.F."/>
            <person name="Baker D."/>
            <person name="Gharbi K."/>
            <person name="Hall N."/>
            <person name="Watson M."/>
            <person name="Adriaenssens E.M."/>
            <person name="Foster-Nyarko E."/>
            <person name="Jarju S."/>
            <person name="Secka A."/>
            <person name="Antonio M."/>
            <person name="Oren A."/>
            <person name="Chaudhuri R.R."/>
            <person name="La Ragione R."/>
            <person name="Hildebrand F."/>
            <person name="Pallen M.J."/>
        </authorList>
    </citation>
    <scope>NUCLEOTIDE SEQUENCE</scope>
    <source>
        <strain evidence="6">G3-2149</strain>
    </source>
</reference>
<comment type="caution">
    <text evidence="6">The sequence shown here is derived from an EMBL/GenBank/DDBJ whole genome shotgun (WGS) entry which is preliminary data.</text>
</comment>
<dbReference type="Gene3D" id="3.40.30.10">
    <property type="entry name" value="Glutaredoxin"/>
    <property type="match status" value="1"/>
</dbReference>
<name>A0A9E2L7W0_9BACT</name>
<dbReference type="AlphaFoldDB" id="A0A9E2L7W0"/>
<dbReference type="Pfam" id="PF13905">
    <property type="entry name" value="Thioredoxin_8"/>
    <property type="match status" value="1"/>
</dbReference>
<comment type="subcellular location">
    <subcellularLocation>
        <location evidence="1">Cell envelope</location>
    </subcellularLocation>
</comment>
<evidence type="ECO:0000313" key="6">
    <source>
        <dbReference type="EMBL" id="MBU3854244.1"/>
    </source>
</evidence>
<evidence type="ECO:0000259" key="5">
    <source>
        <dbReference type="PROSITE" id="PS51352"/>
    </source>
</evidence>
<organism evidence="6 7">
    <name type="scientific">Candidatus Paraprevotella stercoravium</name>
    <dbReference type="NCBI Taxonomy" id="2838725"/>
    <lineage>
        <taxon>Bacteria</taxon>
        <taxon>Pseudomonadati</taxon>
        <taxon>Bacteroidota</taxon>
        <taxon>Bacteroidia</taxon>
        <taxon>Bacteroidales</taxon>
        <taxon>Prevotellaceae</taxon>
        <taxon>Paraprevotella</taxon>
    </lineage>
</organism>
<dbReference type="InterPro" id="IPR036249">
    <property type="entry name" value="Thioredoxin-like_sf"/>
</dbReference>
<dbReference type="InterPro" id="IPR013766">
    <property type="entry name" value="Thioredoxin_domain"/>
</dbReference>
<proteinExistence type="predicted"/>
<evidence type="ECO:0000256" key="1">
    <source>
        <dbReference type="ARBA" id="ARBA00004196"/>
    </source>
</evidence>
<evidence type="ECO:0000313" key="7">
    <source>
        <dbReference type="Proteomes" id="UP000823865"/>
    </source>
</evidence>
<dbReference type="PANTHER" id="PTHR42852:SF6">
    <property type="entry name" value="THIOL:DISULFIDE INTERCHANGE PROTEIN DSBE"/>
    <property type="match status" value="1"/>
</dbReference>